<feature type="transmembrane region" description="Helical" evidence="1">
    <location>
        <begin position="16"/>
        <end position="33"/>
    </location>
</feature>
<evidence type="ECO:0000313" key="3">
    <source>
        <dbReference type="Proteomes" id="UP001274321"/>
    </source>
</evidence>
<comment type="caution">
    <text evidence="2">The sequence shown here is derived from an EMBL/GenBank/DDBJ whole genome shotgun (WGS) entry which is preliminary data.</text>
</comment>
<organism evidence="2 3">
    <name type="scientific">Terrihabitans rhizophilus</name>
    <dbReference type="NCBI Taxonomy" id="3092662"/>
    <lineage>
        <taxon>Bacteria</taxon>
        <taxon>Pseudomonadati</taxon>
        <taxon>Pseudomonadota</taxon>
        <taxon>Alphaproteobacteria</taxon>
        <taxon>Hyphomicrobiales</taxon>
        <taxon>Terrihabitans</taxon>
    </lineage>
</organism>
<protein>
    <submittedName>
        <fullName evidence="2">Uncharacterized protein</fullName>
    </submittedName>
</protein>
<keyword evidence="1" id="KW-1133">Transmembrane helix</keyword>
<accession>A0ABU4RRI8</accession>
<evidence type="ECO:0000313" key="2">
    <source>
        <dbReference type="EMBL" id="MDX6806290.1"/>
    </source>
</evidence>
<keyword evidence="1" id="KW-0812">Transmembrane</keyword>
<dbReference type="Proteomes" id="UP001274321">
    <property type="component" value="Unassembled WGS sequence"/>
</dbReference>
<proteinExistence type="predicted"/>
<dbReference type="RefSeq" id="WP_319844422.1">
    <property type="nucleotide sequence ID" value="NZ_JAXAFJ010000005.1"/>
</dbReference>
<reference evidence="2 3" key="1">
    <citation type="submission" date="2023-11" db="EMBL/GenBank/DDBJ databases">
        <authorList>
            <person name="Bao R."/>
        </authorList>
    </citation>
    <scope>NUCLEOTIDE SEQUENCE [LARGE SCALE GENOMIC DNA]</scope>
    <source>
        <strain evidence="2 3">PJ23</strain>
    </source>
</reference>
<dbReference type="EMBL" id="JAXAFJ010000005">
    <property type="protein sequence ID" value="MDX6806290.1"/>
    <property type="molecule type" value="Genomic_DNA"/>
</dbReference>
<evidence type="ECO:0000256" key="1">
    <source>
        <dbReference type="SAM" id="Phobius"/>
    </source>
</evidence>
<keyword evidence="3" id="KW-1185">Reference proteome</keyword>
<keyword evidence="1" id="KW-0472">Membrane</keyword>
<gene>
    <name evidence="2" type="ORF">SCD90_09450</name>
</gene>
<sequence length="134" mass="14586">MNGLDPETVNALPPELRALLYIAILAITVLGGVKTWGKATKATPETVGKDVMVTAGGFVDMEPVRDLAAQIMGATKVAEMAYREGKSAAGQIECVADELRRLHEELKGVREILARMAEEDRINNQLIQRRREGG</sequence>
<name>A0ABU4RRI8_9HYPH</name>